<feature type="region of interest" description="Disordered" evidence="1">
    <location>
        <begin position="374"/>
        <end position="413"/>
    </location>
</feature>
<feature type="region of interest" description="Disordered" evidence="1">
    <location>
        <begin position="146"/>
        <end position="169"/>
    </location>
</feature>
<feature type="compositionally biased region" description="Polar residues" evidence="1">
    <location>
        <begin position="106"/>
        <end position="120"/>
    </location>
</feature>
<name>A0A9P4N8W9_9PLEO</name>
<keyword evidence="3" id="KW-1185">Reference proteome</keyword>
<proteinExistence type="predicted"/>
<feature type="region of interest" description="Disordered" evidence="1">
    <location>
        <begin position="227"/>
        <end position="254"/>
    </location>
</feature>
<feature type="region of interest" description="Disordered" evidence="1">
    <location>
        <begin position="106"/>
        <end position="134"/>
    </location>
</feature>
<feature type="region of interest" description="Disordered" evidence="1">
    <location>
        <begin position="29"/>
        <end position="93"/>
    </location>
</feature>
<dbReference type="AlphaFoldDB" id="A0A9P4N8W9"/>
<evidence type="ECO:0000313" key="3">
    <source>
        <dbReference type="Proteomes" id="UP000800093"/>
    </source>
</evidence>
<comment type="caution">
    <text evidence="2">The sequence shown here is derived from an EMBL/GenBank/DDBJ whole genome shotgun (WGS) entry which is preliminary data.</text>
</comment>
<gene>
    <name evidence="2" type="ORF">CC78DRAFT_594203</name>
</gene>
<accession>A0A9P4N8W9</accession>
<feature type="compositionally biased region" description="Basic and acidic residues" evidence="1">
    <location>
        <begin position="387"/>
        <end position="402"/>
    </location>
</feature>
<reference evidence="3" key="1">
    <citation type="journal article" date="2020" name="Stud. Mycol.">
        <title>101 Dothideomycetes genomes: A test case for predicting lifestyles and emergence of pathogens.</title>
        <authorList>
            <person name="Haridas S."/>
            <person name="Albert R."/>
            <person name="Binder M."/>
            <person name="Bloem J."/>
            <person name="LaButti K."/>
            <person name="Salamov A."/>
            <person name="Andreopoulos B."/>
            <person name="Baker S."/>
            <person name="Barry K."/>
            <person name="Bills G."/>
            <person name="Bluhm B."/>
            <person name="Cannon C."/>
            <person name="Castanera R."/>
            <person name="Culley D."/>
            <person name="Daum C."/>
            <person name="Ezra D."/>
            <person name="Gonzalez J."/>
            <person name="Henrissat B."/>
            <person name="Kuo A."/>
            <person name="Liang C."/>
            <person name="Lipzen A."/>
            <person name="Lutzoni F."/>
            <person name="Magnuson J."/>
            <person name="Mondo S."/>
            <person name="Nolan M."/>
            <person name="Ohm R."/>
            <person name="Pangilinan J."/>
            <person name="Park H.-J."/>
            <person name="Ramirez L."/>
            <person name="Alfaro M."/>
            <person name="Sun H."/>
            <person name="Tritt A."/>
            <person name="Yoshinaga Y."/>
            <person name="Zwiers L.-H."/>
            <person name="Turgeon B."/>
            <person name="Goodwin S."/>
            <person name="Spatafora J."/>
            <person name="Crous P."/>
            <person name="Grigoriev I."/>
        </authorList>
    </citation>
    <scope>NUCLEOTIDE SEQUENCE [LARGE SCALE GENOMIC DNA]</scope>
    <source>
        <strain evidence="3">CBS 304.66</strain>
    </source>
</reference>
<sequence length="413" mass="43874">MASGAACAIFIDGLAHAVSQLLPQSSPRGATTWQLGTPASGGAKSITAGAVHKAPRTHPSRPRALQQRPGTGRSLARPLGESTSRFGYIGRRSDDATLQRGQLALSNAATRPYRSNTSAGGPQRALGTPEPQERVNGGCIEAVLNPYGPSPKPPIPAQRRSTSRPASRGSWAAALHCATARRPLPHYSASSRRVRHNVPPPATSDARELPAAVGMNWGSEIARASRQALSPTPEGDNAARNSSSIWSQRGAPTGRVAISQSRPELLLLAHGGRKGPVLLFPVKLMGHGHKHSSHAAARWPRTSHALAGSVTPVTVVAGLCSRCFLIALSSQCPGQLIMSIGCKEDAHTRHHWPVRTRTVFSKCPRVALLLRNRASPPECRTPPRAGEASHNERPCGDSKSADEFPSAWPREDR</sequence>
<feature type="region of interest" description="Disordered" evidence="1">
    <location>
        <begin position="182"/>
        <end position="206"/>
    </location>
</feature>
<evidence type="ECO:0000256" key="1">
    <source>
        <dbReference type="SAM" id="MobiDB-lite"/>
    </source>
</evidence>
<protein>
    <submittedName>
        <fullName evidence="2">Uncharacterized protein</fullName>
    </submittedName>
</protein>
<evidence type="ECO:0000313" key="2">
    <source>
        <dbReference type="EMBL" id="KAF2266981.1"/>
    </source>
</evidence>
<dbReference type="EMBL" id="ML986594">
    <property type="protein sequence ID" value="KAF2266981.1"/>
    <property type="molecule type" value="Genomic_DNA"/>
</dbReference>
<organism evidence="2 3">
    <name type="scientific">Lojkania enalia</name>
    <dbReference type="NCBI Taxonomy" id="147567"/>
    <lineage>
        <taxon>Eukaryota</taxon>
        <taxon>Fungi</taxon>
        <taxon>Dikarya</taxon>
        <taxon>Ascomycota</taxon>
        <taxon>Pezizomycotina</taxon>
        <taxon>Dothideomycetes</taxon>
        <taxon>Pleosporomycetidae</taxon>
        <taxon>Pleosporales</taxon>
        <taxon>Pleosporales incertae sedis</taxon>
        <taxon>Lojkania</taxon>
    </lineage>
</organism>
<dbReference type="Proteomes" id="UP000800093">
    <property type="component" value="Unassembled WGS sequence"/>
</dbReference>